<dbReference type="AlphaFoldDB" id="A0A1Y5PR41"/>
<proteinExistence type="predicted"/>
<feature type="transmembrane region" description="Helical" evidence="1">
    <location>
        <begin position="41"/>
        <end position="61"/>
    </location>
</feature>
<dbReference type="EMBL" id="LT598653">
    <property type="protein sequence ID" value="SBV32430.1"/>
    <property type="molecule type" value="Genomic_DNA"/>
</dbReference>
<sequence length="88" mass="8919">MEAEFRKLNMAVLPPALETLDDHVLAALAVRKAEAAATRRLMAVAALFSLGGGVVAGSAFVPSAVAASPLTPLIPASPLAPSTILDAR</sequence>
<keyword evidence="1" id="KW-1133">Transmembrane helix</keyword>
<name>A0A1Y5PR41_9SPHN</name>
<accession>A0A1Y5PR41</accession>
<gene>
    <name evidence="2" type="ORF">SPPYR_1310</name>
</gene>
<dbReference type="KEGG" id="sphu:SPPYR_1310"/>
<keyword evidence="1" id="KW-0472">Membrane</keyword>
<keyword evidence="1" id="KW-0812">Transmembrane</keyword>
<evidence type="ECO:0000313" key="2">
    <source>
        <dbReference type="EMBL" id="SBV32430.1"/>
    </source>
</evidence>
<evidence type="ECO:0000256" key="1">
    <source>
        <dbReference type="SAM" id="Phobius"/>
    </source>
</evidence>
<reference evidence="2" key="1">
    <citation type="submission" date="2016-03" db="EMBL/GenBank/DDBJ databases">
        <authorList>
            <person name="Ploux O."/>
        </authorList>
    </citation>
    <scope>NUCLEOTIDE SEQUENCE</scope>
    <source>
        <strain evidence="2">UC10</strain>
    </source>
</reference>
<organism evidence="2">
    <name type="scientific">uncultured Sphingopyxis sp</name>
    <dbReference type="NCBI Taxonomy" id="310581"/>
    <lineage>
        <taxon>Bacteria</taxon>
        <taxon>Pseudomonadati</taxon>
        <taxon>Pseudomonadota</taxon>
        <taxon>Alphaproteobacteria</taxon>
        <taxon>Sphingomonadales</taxon>
        <taxon>Sphingomonadaceae</taxon>
        <taxon>Sphingopyxis</taxon>
        <taxon>environmental samples</taxon>
    </lineage>
</organism>
<protein>
    <submittedName>
        <fullName evidence="2">Uncharacterized protein</fullName>
    </submittedName>
</protein>